<dbReference type="SUPFAM" id="SSF63829">
    <property type="entry name" value="Calcium-dependent phosphotriesterase"/>
    <property type="match status" value="1"/>
</dbReference>
<keyword evidence="3" id="KW-1185">Reference proteome</keyword>
<evidence type="ECO:0000313" key="3">
    <source>
        <dbReference type="Proteomes" id="UP001302321"/>
    </source>
</evidence>
<name>A0AAN6W0W2_9PEZI</name>
<evidence type="ECO:0000313" key="2">
    <source>
        <dbReference type="EMBL" id="KAK4172302.1"/>
    </source>
</evidence>
<sequence>MTMKLFLTTLALWASSSALAQSPPPNPPIRNIYTFPPNHFIENIAVRSNSRLLLTSMSVPHLYSINPLIPNPPADIVHSFANPSNATGISGIAEIAPDVFAVVVADWDLFATRAIPGTLAVWTVNFNKPPSQRVKFVTQVANTTIFNGIARHPTNPTLLLAADSALGAVWKVNLLTGAHSVAFSSPLLTPTATAHLGINGLKAQGQYVYFTNSAQGYLGRVKIDWNAEQIEAIEVLSSAAGAGADVVYDDIALDLSHGGSGKVWIASHPDYAVGVTLPGGAQWVVKNATKLLNPTACAFGRGSVKERKTLYVTNGGEFLPDFTLVNEGVVALDL</sequence>
<dbReference type="AlphaFoldDB" id="A0AAN6W0W2"/>
<reference evidence="2" key="1">
    <citation type="journal article" date="2023" name="Mol. Phylogenet. Evol.">
        <title>Genome-scale phylogeny and comparative genomics of the fungal order Sordariales.</title>
        <authorList>
            <person name="Hensen N."/>
            <person name="Bonometti L."/>
            <person name="Westerberg I."/>
            <person name="Brannstrom I.O."/>
            <person name="Guillou S."/>
            <person name="Cros-Aarteil S."/>
            <person name="Calhoun S."/>
            <person name="Haridas S."/>
            <person name="Kuo A."/>
            <person name="Mondo S."/>
            <person name="Pangilinan J."/>
            <person name="Riley R."/>
            <person name="LaButti K."/>
            <person name="Andreopoulos B."/>
            <person name="Lipzen A."/>
            <person name="Chen C."/>
            <person name="Yan M."/>
            <person name="Daum C."/>
            <person name="Ng V."/>
            <person name="Clum A."/>
            <person name="Steindorff A."/>
            <person name="Ohm R.A."/>
            <person name="Martin F."/>
            <person name="Silar P."/>
            <person name="Natvig D.O."/>
            <person name="Lalanne C."/>
            <person name="Gautier V."/>
            <person name="Ament-Velasquez S.L."/>
            <person name="Kruys A."/>
            <person name="Hutchinson M.I."/>
            <person name="Powell A.J."/>
            <person name="Barry K."/>
            <person name="Miller A.N."/>
            <person name="Grigoriev I.V."/>
            <person name="Debuchy R."/>
            <person name="Gladieux P."/>
            <person name="Hiltunen Thoren M."/>
            <person name="Johannesson H."/>
        </authorList>
    </citation>
    <scope>NUCLEOTIDE SEQUENCE</scope>
    <source>
        <strain evidence="2">CBS 892.96</strain>
    </source>
</reference>
<accession>A0AAN6W0W2</accession>
<evidence type="ECO:0000256" key="1">
    <source>
        <dbReference type="SAM" id="SignalP"/>
    </source>
</evidence>
<protein>
    <submittedName>
        <fullName evidence="2">Uncharacterized protein</fullName>
    </submittedName>
</protein>
<dbReference type="PANTHER" id="PTHR42060">
    <property type="entry name" value="NHL REPEAT-CONTAINING PROTEIN-RELATED"/>
    <property type="match status" value="1"/>
</dbReference>
<dbReference type="Proteomes" id="UP001302321">
    <property type="component" value="Unassembled WGS sequence"/>
</dbReference>
<proteinExistence type="predicted"/>
<dbReference type="InterPro" id="IPR052998">
    <property type="entry name" value="Hetero-Diels-Alderase-like"/>
</dbReference>
<dbReference type="EMBL" id="MU866440">
    <property type="protein sequence ID" value="KAK4172302.1"/>
    <property type="molecule type" value="Genomic_DNA"/>
</dbReference>
<feature type="signal peptide" evidence="1">
    <location>
        <begin position="1"/>
        <end position="20"/>
    </location>
</feature>
<keyword evidence="1" id="KW-0732">Signal</keyword>
<dbReference type="Gene3D" id="2.120.10.30">
    <property type="entry name" value="TolB, C-terminal domain"/>
    <property type="match status" value="1"/>
</dbReference>
<reference evidence="2" key="2">
    <citation type="submission" date="2023-05" db="EMBL/GenBank/DDBJ databases">
        <authorList>
            <consortium name="Lawrence Berkeley National Laboratory"/>
            <person name="Steindorff A."/>
            <person name="Hensen N."/>
            <person name="Bonometti L."/>
            <person name="Westerberg I."/>
            <person name="Brannstrom I.O."/>
            <person name="Guillou S."/>
            <person name="Cros-Aarteil S."/>
            <person name="Calhoun S."/>
            <person name="Haridas S."/>
            <person name="Kuo A."/>
            <person name="Mondo S."/>
            <person name="Pangilinan J."/>
            <person name="Riley R."/>
            <person name="Labutti K."/>
            <person name="Andreopoulos B."/>
            <person name="Lipzen A."/>
            <person name="Chen C."/>
            <person name="Yanf M."/>
            <person name="Daum C."/>
            <person name="Ng V."/>
            <person name="Clum A."/>
            <person name="Ohm R."/>
            <person name="Martin F."/>
            <person name="Silar P."/>
            <person name="Natvig D."/>
            <person name="Lalanne C."/>
            <person name="Gautier V."/>
            <person name="Ament-Velasquez S.L."/>
            <person name="Kruys A."/>
            <person name="Hutchinson M.I."/>
            <person name="Powell A.J."/>
            <person name="Barry K."/>
            <person name="Miller A.N."/>
            <person name="Grigoriev I.V."/>
            <person name="Debuchy R."/>
            <person name="Gladieux P."/>
            <person name="Thoren M.H."/>
            <person name="Johannesson H."/>
        </authorList>
    </citation>
    <scope>NUCLEOTIDE SEQUENCE</scope>
    <source>
        <strain evidence="2">CBS 892.96</strain>
    </source>
</reference>
<dbReference type="PANTHER" id="PTHR42060:SF1">
    <property type="entry name" value="NHL REPEAT-CONTAINING PROTEIN"/>
    <property type="match status" value="1"/>
</dbReference>
<feature type="chain" id="PRO_5042854906" evidence="1">
    <location>
        <begin position="21"/>
        <end position="334"/>
    </location>
</feature>
<dbReference type="InterPro" id="IPR011042">
    <property type="entry name" value="6-blade_b-propeller_TolB-like"/>
</dbReference>
<gene>
    <name evidence="2" type="ORF">QBC36DRAFT_338193</name>
</gene>
<comment type="caution">
    <text evidence="2">The sequence shown here is derived from an EMBL/GenBank/DDBJ whole genome shotgun (WGS) entry which is preliminary data.</text>
</comment>
<organism evidence="2 3">
    <name type="scientific">Triangularia setosa</name>
    <dbReference type="NCBI Taxonomy" id="2587417"/>
    <lineage>
        <taxon>Eukaryota</taxon>
        <taxon>Fungi</taxon>
        <taxon>Dikarya</taxon>
        <taxon>Ascomycota</taxon>
        <taxon>Pezizomycotina</taxon>
        <taxon>Sordariomycetes</taxon>
        <taxon>Sordariomycetidae</taxon>
        <taxon>Sordariales</taxon>
        <taxon>Podosporaceae</taxon>
        <taxon>Triangularia</taxon>
    </lineage>
</organism>